<reference evidence="23" key="3">
    <citation type="submission" date="2025-09" db="UniProtKB">
        <authorList>
            <consortium name="Ensembl"/>
        </authorList>
    </citation>
    <scope>IDENTIFICATION</scope>
</reference>
<keyword evidence="11" id="KW-0863">Zinc-finger</keyword>
<dbReference type="Pfam" id="PF01485">
    <property type="entry name" value="IBR"/>
    <property type="match status" value="1"/>
</dbReference>
<dbReference type="PROSITE" id="PS51873">
    <property type="entry name" value="TRIAD"/>
    <property type="match status" value="1"/>
</dbReference>
<keyword evidence="15 21" id="KW-0472">Membrane</keyword>
<dbReference type="Gene3D" id="1.20.120.1750">
    <property type="match status" value="1"/>
</dbReference>
<evidence type="ECO:0000256" key="8">
    <source>
        <dbReference type="ARBA" id="ARBA00022692"/>
    </source>
</evidence>
<keyword evidence="13" id="KW-0862">Zinc</keyword>
<evidence type="ECO:0000256" key="5">
    <source>
        <dbReference type="ARBA" id="ARBA00012251"/>
    </source>
</evidence>
<reference evidence="23" key="1">
    <citation type="submission" date="2019-06" db="EMBL/GenBank/DDBJ databases">
        <authorList>
            <consortium name="Wellcome Sanger Institute Data Sharing"/>
        </authorList>
    </citation>
    <scope>NUCLEOTIDE SEQUENCE [LARGE SCALE GENOMIC DNA]</scope>
</reference>
<feature type="compositionally biased region" description="Acidic residues" evidence="20">
    <location>
        <begin position="36"/>
        <end position="52"/>
    </location>
</feature>
<evidence type="ECO:0000313" key="23">
    <source>
        <dbReference type="Ensembl" id="ENSMMDP00005047895.1"/>
    </source>
</evidence>
<protein>
    <recommendedName>
        <fullName evidence="18">E3 ubiquitin-protein ligase RNF217</fullName>
        <ecNumber evidence="5">2.3.2.31</ecNumber>
    </recommendedName>
    <alternativeName>
        <fullName evidence="19">RING finger protein 217</fullName>
    </alternativeName>
</protein>
<gene>
    <name evidence="23" type="primary">RNF217</name>
    <name evidence="23" type="synonym">rnf217</name>
</gene>
<dbReference type="Ensembl" id="ENSMMDT00005048843.1">
    <property type="protein sequence ID" value="ENSMMDP00005047895.1"/>
    <property type="gene ID" value="ENSMMDG00005021805.1"/>
</dbReference>
<dbReference type="SMART" id="SM00647">
    <property type="entry name" value="IBR"/>
    <property type="match status" value="2"/>
</dbReference>
<evidence type="ECO:0000256" key="16">
    <source>
        <dbReference type="ARBA" id="ARBA00054457"/>
    </source>
</evidence>
<dbReference type="InterPro" id="IPR044066">
    <property type="entry name" value="TRIAD_supradom"/>
</dbReference>
<reference evidence="23" key="2">
    <citation type="submission" date="2025-08" db="UniProtKB">
        <authorList>
            <consortium name="Ensembl"/>
        </authorList>
    </citation>
    <scope>IDENTIFICATION</scope>
</reference>
<evidence type="ECO:0000256" key="1">
    <source>
        <dbReference type="ARBA" id="ARBA00001798"/>
    </source>
</evidence>
<keyword evidence="24" id="KW-1185">Reference proteome</keyword>
<dbReference type="Gene3D" id="3.30.40.10">
    <property type="entry name" value="Zinc/RING finger domain, C3HC4 (zinc finger)"/>
    <property type="match status" value="1"/>
</dbReference>
<keyword evidence="9" id="KW-0479">Metal-binding</keyword>
<evidence type="ECO:0000259" key="22">
    <source>
        <dbReference type="PROSITE" id="PS51873"/>
    </source>
</evidence>
<sequence>ILHELYIRVNFNKMESVRDFNHCVSSSNSALTLNGEETDSDAERSGEEEEDAQGNINNNSNGGGGERRRASAVEILMRNFGTAVTKSPSLHLSNTRNVNSDCCSDLTSECGDCENEVTTSDSPGIEFETASGDSYHGHDSNSNKIAVDESFRVKEHVYCTVYCIANDNYRRGVEITDRHDETPPAPLSYDEETELETRQDASPSPEPEPYTLDDLVDPSAVQSGRLSQEQAGAGAEVLLCQVCLEEKTIAPLHCCRKAVCDECLKLYVSSQVRVGKAYISCPILECRGFLEEGVVISHLASEEVAKYRYFVELSQLDTSTKPCPQCSHFTSLKTHNANRTEHKYKIQCSKCQFVWCFKCHAPWHNGLKCREYRRGDKLLRNWASVIEHGQRNAQKCPQCKIHIQRTEGCDHMTCMQCNTNFCYRCGERYRHLRFFGDHTSNLSVFGCRYRYLPDKPHLRRLIRGSVCVLNPITIAIPVITKLLFFYYIILTQQMLF</sequence>
<evidence type="ECO:0000256" key="12">
    <source>
        <dbReference type="ARBA" id="ARBA00022786"/>
    </source>
</evidence>
<dbReference type="InterPro" id="IPR047551">
    <property type="entry name" value="BRcat_RBR_RNF217"/>
</dbReference>
<evidence type="ECO:0000256" key="11">
    <source>
        <dbReference type="ARBA" id="ARBA00022771"/>
    </source>
</evidence>
<evidence type="ECO:0000256" key="13">
    <source>
        <dbReference type="ARBA" id="ARBA00022833"/>
    </source>
</evidence>
<dbReference type="InterPro" id="IPR047552">
    <property type="entry name" value="Rcat_RBR_RNF217"/>
</dbReference>
<evidence type="ECO:0000256" key="17">
    <source>
        <dbReference type="ARBA" id="ARBA00061413"/>
    </source>
</evidence>
<evidence type="ECO:0000256" key="2">
    <source>
        <dbReference type="ARBA" id="ARBA00004167"/>
    </source>
</evidence>
<comment type="function">
    <text evidence="16">E3 ubiquitin-protein ligase which accepts ubiquitin from E2 ubiquitin-conjugating enzymes in the form of a thioester and then directly transfers the ubiquitin to targeted substrates. Mediates the degradation of the iron exporter ferroportin/SLC40A1 and thus regulates iron homeostasis.</text>
</comment>
<evidence type="ECO:0000256" key="9">
    <source>
        <dbReference type="ARBA" id="ARBA00022723"/>
    </source>
</evidence>
<evidence type="ECO:0000256" key="7">
    <source>
        <dbReference type="ARBA" id="ARBA00022679"/>
    </source>
</evidence>
<dbReference type="GO" id="GO:0016020">
    <property type="term" value="C:membrane"/>
    <property type="evidence" value="ECO:0007669"/>
    <property type="project" value="UniProtKB-SubCell"/>
</dbReference>
<evidence type="ECO:0000256" key="21">
    <source>
        <dbReference type="SAM" id="Phobius"/>
    </source>
</evidence>
<proteinExistence type="inferred from homology"/>
<dbReference type="Pfam" id="PF22191">
    <property type="entry name" value="IBR_1"/>
    <property type="match status" value="1"/>
</dbReference>
<organism evidence="23 24">
    <name type="scientific">Myripristis murdjan</name>
    <name type="common">pinecone soldierfish</name>
    <dbReference type="NCBI Taxonomy" id="586833"/>
    <lineage>
        <taxon>Eukaryota</taxon>
        <taxon>Metazoa</taxon>
        <taxon>Chordata</taxon>
        <taxon>Craniata</taxon>
        <taxon>Vertebrata</taxon>
        <taxon>Euteleostomi</taxon>
        <taxon>Actinopterygii</taxon>
        <taxon>Neopterygii</taxon>
        <taxon>Teleostei</taxon>
        <taxon>Neoteleostei</taxon>
        <taxon>Acanthomorphata</taxon>
        <taxon>Holocentriformes</taxon>
        <taxon>Holocentridae</taxon>
        <taxon>Myripristis</taxon>
    </lineage>
</organism>
<dbReference type="Proteomes" id="UP000472263">
    <property type="component" value="Chromosome 24"/>
</dbReference>
<dbReference type="AlphaFoldDB" id="A0A667ZZ59"/>
<evidence type="ECO:0000256" key="6">
    <source>
        <dbReference type="ARBA" id="ARBA00022490"/>
    </source>
</evidence>
<feature type="region of interest" description="Disordered" evidence="20">
    <location>
        <begin position="176"/>
        <end position="216"/>
    </location>
</feature>
<dbReference type="GO" id="GO:0061630">
    <property type="term" value="F:ubiquitin protein ligase activity"/>
    <property type="evidence" value="ECO:0007669"/>
    <property type="project" value="UniProtKB-EC"/>
</dbReference>
<keyword evidence="14 21" id="KW-1133">Transmembrane helix</keyword>
<evidence type="ECO:0000256" key="15">
    <source>
        <dbReference type="ARBA" id="ARBA00023136"/>
    </source>
</evidence>
<dbReference type="EC" id="2.3.2.31" evidence="5"/>
<dbReference type="GO" id="GO:0005737">
    <property type="term" value="C:cytoplasm"/>
    <property type="evidence" value="ECO:0007669"/>
    <property type="project" value="UniProtKB-SubCell"/>
</dbReference>
<evidence type="ECO:0000256" key="10">
    <source>
        <dbReference type="ARBA" id="ARBA00022737"/>
    </source>
</evidence>
<dbReference type="CDD" id="cd20342">
    <property type="entry name" value="BRcat_RBR_RNF217"/>
    <property type="match status" value="1"/>
</dbReference>
<dbReference type="InterPro" id="IPR013083">
    <property type="entry name" value="Znf_RING/FYVE/PHD"/>
</dbReference>
<evidence type="ECO:0000256" key="4">
    <source>
        <dbReference type="ARBA" id="ARBA00004906"/>
    </source>
</evidence>
<comment type="catalytic activity">
    <reaction evidence="1">
        <text>[E2 ubiquitin-conjugating enzyme]-S-ubiquitinyl-L-cysteine + [acceptor protein]-L-lysine = [E2 ubiquitin-conjugating enzyme]-L-cysteine + [acceptor protein]-N(6)-ubiquitinyl-L-lysine.</text>
        <dbReference type="EC" id="2.3.2.31"/>
    </reaction>
</comment>
<evidence type="ECO:0000256" key="18">
    <source>
        <dbReference type="ARBA" id="ARBA00067769"/>
    </source>
</evidence>
<evidence type="ECO:0000256" key="19">
    <source>
        <dbReference type="ARBA" id="ARBA00080640"/>
    </source>
</evidence>
<feature type="transmembrane region" description="Helical" evidence="21">
    <location>
        <begin position="468"/>
        <end position="490"/>
    </location>
</feature>
<feature type="domain" description="RING-type" evidence="22">
    <location>
        <begin position="236"/>
        <end position="451"/>
    </location>
</feature>
<dbReference type="PANTHER" id="PTHR11685">
    <property type="entry name" value="RBR FAMILY RING FINGER AND IBR DOMAIN-CONTAINING"/>
    <property type="match status" value="1"/>
</dbReference>
<keyword evidence="8 21" id="KW-0812">Transmembrane</keyword>
<comment type="pathway">
    <text evidence="4">Protein modification; protein ubiquitination.</text>
</comment>
<dbReference type="SUPFAM" id="SSF57850">
    <property type="entry name" value="RING/U-box"/>
    <property type="match status" value="3"/>
</dbReference>
<dbReference type="InterPro" id="IPR031127">
    <property type="entry name" value="E3_UB_ligase_RBR"/>
</dbReference>
<comment type="similarity">
    <text evidence="17">Belongs to the RBR family. RNF217 subfamily.</text>
</comment>
<dbReference type="InterPro" id="IPR002867">
    <property type="entry name" value="IBR_dom"/>
</dbReference>
<name>A0A667ZZ59_9TELE</name>
<dbReference type="FunFam" id="1.20.120.1750:FF:000008">
    <property type="entry name" value="RBR-type E3 ubiquitin transferase"/>
    <property type="match status" value="1"/>
</dbReference>
<dbReference type="GO" id="GO:0016567">
    <property type="term" value="P:protein ubiquitination"/>
    <property type="evidence" value="ECO:0007669"/>
    <property type="project" value="InterPro"/>
</dbReference>
<accession>A0A667ZZ59</accession>
<evidence type="ECO:0000256" key="3">
    <source>
        <dbReference type="ARBA" id="ARBA00004496"/>
    </source>
</evidence>
<dbReference type="GeneTree" id="ENSGT00730000111285"/>
<feature type="region of interest" description="Disordered" evidence="20">
    <location>
        <begin position="31"/>
        <end position="68"/>
    </location>
</feature>
<keyword evidence="7" id="KW-0808">Transferase</keyword>
<comment type="subcellular location">
    <subcellularLocation>
        <location evidence="3">Cytoplasm</location>
    </subcellularLocation>
    <subcellularLocation>
        <location evidence="2">Membrane</location>
        <topology evidence="2">Single-pass membrane protein</topology>
    </subcellularLocation>
</comment>
<evidence type="ECO:0000256" key="20">
    <source>
        <dbReference type="SAM" id="MobiDB-lite"/>
    </source>
</evidence>
<keyword evidence="12" id="KW-0833">Ubl conjugation pathway</keyword>
<dbReference type="GO" id="GO:0008270">
    <property type="term" value="F:zinc ion binding"/>
    <property type="evidence" value="ECO:0007669"/>
    <property type="project" value="UniProtKB-KW"/>
</dbReference>
<keyword evidence="10" id="KW-0677">Repeat</keyword>
<keyword evidence="6" id="KW-0963">Cytoplasm</keyword>
<evidence type="ECO:0000256" key="14">
    <source>
        <dbReference type="ARBA" id="ARBA00022989"/>
    </source>
</evidence>
<dbReference type="FunFam" id="3.30.40.10:FF:000264">
    <property type="entry name" value="RBR-type E3 ubiquitin transferase"/>
    <property type="match status" value="1"/>
</dbReference>
<evidence type="ECO:0000313" key="24">
    <source>
        <dbReference type="Proteomes" id="UP000472263"/>
    </source>
</evidence>
<dbReference type="CDD" id="cd20350">
    <property type="entry name" value="Rcat_RBR_RNF217"/>
    <property type="match status" value="1"/>
</dbReference>